<feature type="binding site" description="axial binding residue" evidence="9">
    <location>
        <position position="452"/>
    </location>
    <ligand>
        <name>heme</name>
        <dbReference type="ChEBI" id="CHEBI:30413"/>
    </ligand>
    <ligandPart>
        <name>Fe</name>
        <dbReference type="ChEBI" id="CHEBI:18248"/>
    </ligandPart>
</feature>
<dbReference type="CDD" id="cd11065">
    <property type="entry name" value="CYP64-like"/>
    <property type="match status" value="1"/>
</dbReference>
<dbReference type="GO" id="GO:0016705">
    <property type="term" value="F:oxidoreductase activity, acting on paired donors, with incorporation or reduction of molecular oxygen"/>
    <property type="evidence" value="ECO:0007669"/>
    <property type="project" value="InterPro"/>
</dbReference>
<dbReference type="PANTHER" id="PTHR46300">
    <property type="entry name" value="P450, PUTATIVE (EUROFUNG)-RELATED-RELATED"/>
    <property type="match status" value="1"/>
</dbReference>
<comment type="pathway">
    <text evidence="2">Secondary metabolite biosynthesis.</text>
</comment>
<dbReference type="EMBL" id="JANKHO010001108">
    <property type="protein sequence ID" value="KAJ3503676.1"/>
    <property type="molecule type" value="Genomic_DNA"/>
</dbReference>
<evidence type="ECO:0000313" key="12">
    <source>
        <dbReference type="Proteomes" id="UP001148786"/>
    </source>
</evidence>
<comment type="cofactor">
    <cofactor evidence="1 9">
        <name>heme</name>
        <dbReference type="ChEBI" id="CHEBI:30413"/>
    </cofactor>
</comment>
<dbReference type="AlphaFoldDB" id="A0A9W8JVG5"/>
<keyword evidence="4 9" id="KW-0349">Heme</keyword>
<keyword evidence="12" id="KW-1185">Reference proteome</keyword>
<evidence type="ECO:0000256" key="5">
    <source>
        <dbReference type="ARBA" id="ARBA00022723"/>
    </source>
</evidence>
<dbReference type="PRINTS" id="PR00463">
    <property type="entry name" value="EP450I"/>
</dbReference>
<dbReference type="InterPro" id="IPR017972">
    <property type="entry name" value="Cyt_P450_CS"/>
</dbReference>
<sequence>MPRLLTILDVALFVLGVFLVNRFVKRKSAPLPPGPRKLPLLENLLDMPTTHEWLKFAEWGEKWGDIVSVSVLGQPIIIVNSAKAAMEMLDKKSLIYSDRSEVVMGGELVGWKDALVMLPYGERLRKYRRMLHHVVGTPAAVSEFHQVEEKETRHFLKLVLAEPDLLAEHIRRTAGAIILRIAFGYDIQENHDPFVKLADEATEQFSLSTAPGGFLVNLVPPLRYLPSWFPGAGFKKTAKLWWETLNAMTNNPYEWVKEHMKNGTAEVSFVSRLLEAEGADLTPEREHEIKWSAASLYSGGADTTVSSIYAFFLAMVLFPEVMRKAQQELDAVVGLDRLPTFSDRERLPYVNALTSEVLRWHTVAPTGDSFSSRLSPSIDTEHDAAPHSVMEDNIQNGYLIPKGAIVIPNVWQMAHDPKVYSDPFTFKPERFLGSHPEPDPREVCFGFGRRICPGRILADASIFLSCAMSLAVFDISKSTEDHTSFTSPHEQTTGIIR</sequence>
<dbReference type="GO" id="GO:0005506">
    <property type="term" value="F:iron ion binding"/>
    <property type="evidence" value="ECO:0007669"/>
    <property type="project" value="InterPro"/>
</dbReference>
<dbReference type="SUPFAM" id="SSF48264">
    <property type="entry name" value="Cytochrome P450"/>
    <property type="match status" value="1"/>
</dbReference>
<proteinExistence type="inferred from homology"/>
<evidence type="ECO:0000313" key="11">
    <source>
        <dbReference type="EMBL" id="KAJ3503676.1"/>
    </source>
</evidence>
<accession>A0A9W8JVG5</accession>
<reference evidence="11" key="1">
    <citation type="submission" date="2022-07" db="EMBL/GenBank/DDBJ databases">
        <title>Genome Sequence of Agrocybe chaxingu.</title>
        <authorList>
            <person name="Buettner E."/>
        </authorList>
    </citation>
    <scope>NUCLEOTIDE SEQUENCE</scope>
    <source>
        <strain evidence="11">MP-N11</strain>
    </source>
</reference>
<dbReference type="GO" id="GO:0004497">
    <property type="term" value="F:monooxygenase activity"/>
    <property type="evidence" value="ECO:0007669"/>
    <property type="project" value="UniProtKB-KW"/>
</dbReference>
<gene>
    <name evidence="11" type="ORF">NLJ89_g8327</name>
</gene>
<keyword evidence="6 10" id="KW-0560">Oxidoreductase</keyword>
<evidence type="ECO:0000256" key="4">
    <source>
        <dbReference type="ARBA" id="ARBA00022617"/>
    </source>
</evidence>
<protein>
    <recommendedName>
        <fullName evidence="13">Cytochrome P450</fullName>
    </recommendedName>
</protein>
<evidence type="ECO:0000256" key="2">
    <source>
        <dbReference type="ARBA" id="ARBA00005179"/>
    </source>
</evidence>
<keyword evidence="5 9" id="KW-0479">Metal-binding</keyword>
<evidence type="ECO:0000256" key="6">
    <source>
        <dbReference type="ARBA" id="ARBA00023002"/>
    </source>
</evidence>
<dbReference type="InterPro" id="IPR002401">
    <property type="entry name" value="Cyt_P450_E_grp-I"/>
</dbReference>
<dbReference type="PROSITE" id="PS00086">
    <property type="entry name" value="CYTOCHROME_P450"/>
    <property type="match status" value="1"/>
</dbReference>
<evidence type="ECO:0008006" key="13">
    <source>
        <dbReference type="Google" id="ProtNLM"/>
    </source>
</evidence>
<evidence type="ECO:0000256" key="9">
    <source>
        <dbReference type="PIRSR" id="PIRSR602401-1"/>
    </source>
</evidence>
<dbReference type="Pfam" id="PF00067">
    <property type="entry name" value="p450"/>
    <property type="match status" value="2"/>
</dbReference>
<dbReference type="InterPro" id="IPR036396">
    <property type="entry name" value="Cyt_P450_sf"/>
</dbReference>
<evidence type="ECO:0000256" key="3">
    <source>
        <dbReference type="ARBA" id="ARBA00010617"/>
    </source>
</evidence>
<dbReference type="InterPro" id="IPR001128">
    <property type="entry name" value="Cyt_P450"/>
</dbReference>
<dbReference type="Gene3D" id="1.10.630.10">
    <property type="entry name" value="Cytochrome P450"/>
    <property type="match status" value="1"/>
</dbReference>
<name>A0A9W8JVG5_9AGAR</name>
<evidence type="ECO:0000256" key="1">
    <source>
        <dbReference type="ARBA" id="ARBA00001971"/>
    </source>
</evidence>
<evidence type="ECO:0000256" key="8">
    <source>
        <dbReference type="ARBA" id="ARBA00023033"/>
    </source>
</evidence>
<evidence type="ECO:0000256" key="7">
    <source>
        <dbReference type="ARBA" id="ARBA00023004"/>
    </source>
</evidence>
<dbReference type="Proteomes" id="UP001148786">
    <property type="component" value="Unassembled WGS sequence"/>
</dbReference>
<comment type="caution">
    <text evidence="11">The sequence shown here is derived from an EMBL/GenBank/DDBJ whole genome shotgun (WGS) entry which is preliminary data.</text>
</comment>
<comment type="similarity">
    <text evidence="3 10">Belongs to the cytochrome P450 family.</text>
</comment>
<keyword evidence="8 10" id="KW-0503">Monooxygenase</keyword>
<keyword evidence="7 9" id="KW-0408">Iron</keyword>
<dbReference type="GO" id="GO:0020037">
    <property type="term" value="F:heme binding"/>
    <property type="evidence" value="ECO:0007669"/>
    <property type="project" value="InterPro"/>
</dbReference>
<dbReference type="PANTHER" id="PTHR46300:SF7">
    <property type="entry name" value="P450, PUTATIVE (EUROFUNG)-RELATED"/>
    <property type="match status" value="1"/>
</dbReference>
<dbReference type="InterPro" id="IPR050364">
    <property type="entry name" value="Cytochrome_P450_fung"/>
</dbReference>
<organism evidence="11 12">
    <name type="scientific">Agrocybe chaxingu</name>
    <dbReference type="NCBI Taxonomy" id="84603"/>
    <lineage>
        <taxon>Eukaryota</taxon>
        <taxon>Fungi</taxon>
        <taxon>Dikarya</taxon>
        <taxon>Basidiomycota</taxon>
        <taxon>Agaricomycotina</taxon>
        <taxon>Agaricomycetes</taxon>
        <taxon>Agaricomycetidae</taxon>
        <taxon>Agaricales</taxon>
        <taxon>Agaricineae</taxon>
        <taxon>Strophariaceae</taxon>
        <taxon>Agrocybe</taxon>
    </lineage>
</organism>
<dbReference type="OrthoDB" id="2789670at2759"/>
<evidence type="ECO:0000256" key="10">
    <source>
        <dbReference type="RuleBase" id="RU000461"/>
    </source>
</evidence>